<organism evidence="4 5">
    <name type="scientific">Andreprevotia lacus DSM 23236</name>
    <dbReference type="NCBI Taxonomy" id="1121001"/>
    <lineage>
        <taxon>Bacteria</taxon>
        <taxon>Pseudomonadati</taxon>
        <taxon>Pseudomonadota</taxon>
        <taxon>Betaproteobacteria</taxon>
        <taxon>Neisseriales</taxon>
        <taxon>Chitinibacteraceae</taxon>
        <taxon>Andreprevotia</taxon>
    </lineage>
</organism>
<evidence type="ECO:0000256" key="1">
    <source>
        <dbReference type="ARBA" id="ARBA00023098"/>
    </source>
</evidence>
<dbReference type="InterPro" id="IPR002641">
    <property type="entry name" value="PNPLA_dom"/>
</dbReference>
<dbReference type="GO" id="GO:0016787">
    <property type="term" value="F:hydrolase activity"/>
    <property type="evidence" value="ECO:0007669"/>
    <property type="project" value="UniProtKB-UniRule"/>
</dbReference>
<evidence type="ECO:0000313" key="5">
    <source>
        <dbReference type="Proteomes" id="UP000192761"/>
    </source>
</evidence>
<accession>A0A1W1XGN8</accession>
<dbReference type="GO" id="GO:0016042">
    <property type="term" value="P:lipid catabolic process"/>
    <property type="evidence" value="ECO:0007669"/>
    <property type="project" value="UniProtKB-UniRule"/>
</dbReference>
<dbReference type="EMBL" id="FWXD01000007">
    <property type="protein sequence ID" value="SMC23110.1"/>
    <property type="molecule type" value="Genomic_DNA"/>
</dbReference>
<feature type="short sequence motif" description="GXGXXG" evidence="2">
    <location>
        <begin position="17"/>
        <end position="22"/>
    </location>
</feature>
<keyword evidence="1 2" id="KW-0443">Lipid metabolism</keyword>
<protein>
    <submittedName>
        <fullName evidence="4">Patatin-like phospholipase</fullName>
    </submittedName>
</protein>
<feature type="active site" description="Nucleophile" evidence="2">
    <location>
        <position position="50"/>
    </location>
</feature>
<feature type="short sequence motif" description="DGA/G" evidence="2">
    <location>
        <begin position="189"/>
        <end position="191"/>
    </location>
</feature>
<dbReference type="RefSeq" id="WP_084090209.1">
    <property type="nucleotide sequence ID" value="NZ_FWXD01000007.1"/>
</dbReference>
<name>A0A1W1XGN8_9NEIS</name>
<sequence>MSSTDTTAPYRILSLDGGGLRGIIPLVVLKRLDAARPGWRDGINMFAGTSTGALIALGLAKGMTPDALLDIYVNKGGYIFARSLWHEIVTLGGLIGPKYASHHRGHLSHEMLGDATLGHFLRDGGHKGHVVVASFNAEGSKKVHRWRPKIFHNLPVAKGDNDAEAVAHEVAMYTSAAPTYFGAHRGYIDGGVYANNPSMCALAQTQDSRLQTPIPFDTVHMLSLGTGYSDTCIDGSEQWGVLEWAPKLVSVLTDGVNEVADFQVRQLLGDARYQRVSAPLQGDVKLDDVNAIPALLRAGEGADITHALQLISSW</sequence>
<dbReference type="SUPFAM" id="SSF52151">
    <property type="entry name" value="FabD/lysophospholipase-like"/>
    <property type="match status" value="1"/>
</dbReference>
<evidence type="ECO:0000256" key="2">
    <source>
        <dbReference type="PROSITE-ProRule" id="PRU01161"/>
    </source>
</evidence>
<proteinExistence type="predicted"/>
<feature type="active site" description="Proton acceptor" evidence="2">
    <location>
        <position position="189"/>
    </location>
</feature>
<evidence type="ECO:0000259" key="3">
    <source>
        <dbReference type="PROSITE" id="PS51635"/>
    </source>
</evidence>
<dbReference type="InterPro" id="IPR047156">
    <property type="entry name" value="Teg/CotR/CapV-like"/>
</dbReference>
<gene>
    <name evidence="4" type="ORF">SAMN02745857_01547</name>
</gene>
<evidence type="ECO:0000313" key="4">
    <source>
        <dbReference type="EMBL" id="SMC23110.1"/>
    </source>
</evidence>
<dbReference type="Gene3D" id="3.40.1090.10">
    <property type="entry name" value="Cytosolic phospholipase A2 catalytic domain"/>
    <property type="match status" value="1"/>
</dbReference>
<dbReference type="PANTHER" id="PTHR24138">
    <property type="entry name" value="INTRACELLLAR PHOSPHOLIPASE A FAMILY"/>
    <property type="match status" value="1"/>
</dbReference>
<dbReference type="OrthoDB" id="9807112at2"/>
<dbReference type="STRING" id="1121001.SAMN02745857_01547"/>
<keyword evidence="5" id="KW-1185">Reference proteome</keyword>
<dbReference type="PROSITE" id="PS51635">
    <property type="entry name" value="PNPLA"/>
    <property type="match status" value="1"/>
</dbReference>
<reference evidence="4 5" key="1">
    <citation type="submission" date="2017-04" db="EMBL/GenBank/DDBJ databases">
        <authorList>
            <person name="Afonso C.L."/>
            <person name="Miller P.J."/>
            <person name="Scott M.A."/>
            <person name="Spackman E."/>
            <person name="Goraichik I."/>
            <person name="Dimitrov K.M."/>
            <person name="Suarez D.L."/>
            <person name="Swayne D.E."/>
        </authorList>
    </citation>
    <scope>NUCLEOTIDE SEQUENCE [LARGE SCALE GENOMIC DNA]</scope>
    <source>
        <strain evidence="4 5">DSM 23236</strain>
    </source>
</reference>
<feature type="domain" description="PNPLA" evidence="3">
    <location>
        <begin position="13"/>
        <end position="202"/>
    </location>
</feature>
<keyword evidence="2" id="KW-0378">Hydrolase</keyword>
<dbReference type="Proteomes" id="UP000192761">
    <property type="component" value="Unassembled WGS sequence"/>
</dbReference>
<keyword evidence="2" id="KW-0442">Lipid degradation</keyword>
<dbReference type="Pfam" id="PF01734">
    <property type="entry name" value="Patatin"/>
    <property type="match status" value="1"/>
</dbReference>
<feature type="short sequence motif" description="GXSXG" evidence="2">
    <location>
        <begin position="48"/>
        <end position="52"/>
    </location>
</feature>
<dbReference type="InterPro" id="IPR016035">
    <property type="entry name" value="Acyl_Trfase/lysoPLipase"/>
</dbReference>
<dbReference type="PANTHER" id="PTHR24138:SF10">
    <property type="entry name" value="PHOSPHOLIPASE A2"/>
    <property type="match status" value="1"/>
</dbReference>
<dbReference type="AlphaFoldDB" id="A0A1W1XGN8"/>